<comment type="similarity">
    <text evidence="1">Belongs to the sigma-70 factor family. ECF subfamily.</text>
</comment>
<keyword evidence="3" id="KW-0731">Sigma factor</keyword>
<keyword evidence="5" id="KW-0804">Transcription</keyword>
<dbReference type="Gene3D" id="1.10.10.10">
    <property type="entry name" value="Winged helix-like DNA-binding domain superfamily/Winged helix DNA-binding domain"/>
    <property type="match status" value="1"/>
</dbReference>
<evidence type="ECO:0000259" key="7">
    <source>
        <dbReference type="Pfam" id="PF08281"/>
    </source>
</evidence>
<dbReference type="GO" id="GO:0006352">
    <property type="term" value="P:DNA-templated transcription initiation"/>
    <property type="evidence" value="ECO:0007669"/>
    <property type="project" value="InterPro"/>
</dbReference>
<keyword evidence="2" id="KW-0805">Transcription regulation</keyword>
<evidence type="ECO:0000256" key="5">
    <source>
        <dbReference type="ARBA" id="ARBA00023163"/>
    </source>
</evidence>
<sequence>MMNGKMSEREFLKAYDAFSDAIFRHCYFRVYDREHAKDLTQETFVRAWEYAAQGNGIKNIRAFLYRVAHNLIVDAARKRGRETSLDALQEQGFDPGTSQDAAVHGRIDAARMLHVVDRLEPQYREVILLRYIDGLGPKEISQILGESPNVVSVRLHRAIKELRQIALPA</sequence>
<dbReference type="Proteomes" id="UP000178690">
    <property type="component" value="Unassembled WGS sequence"/>
</dbReference>
<evidence type="ECO:0000256" key="2">
    <source>
        <dbReference type="ARBA" id="ARBA00023015"/>
    </source>
</evidence>
<dbReference type="CDD" id="cd06171">
    <property type="entry name" value="Sigma70_r4"/>
    <property type="match status" value="1"/>
</dbReference>
<dbReference type="AlphaFoldDB" id="A0A1G2PNE9"/>
<feature type="domain" description="RNA polymerase sigma-70 region 2" evidence="6">
    <location>
        <begin position="15"/>
        <end position="81"/>
    </location>
</feature>
<reference evidence="8 9" key="1">
    <citation type="journal article" date="2016" name="Nat. Commun.">
        <title>Thousands of microbial genomes shed light on interconnected biogeochemical processes in an aquifer system.</title>
        <authorList>
            <person name="Anantharaman K."/>
            <person name="Brown C.T."/>
            <person name="Hug L.A."/>
            <person name="Sharon I."/>
            <person name="Castelle C.J."/>
            <person name="Probst A.J."/>
            <person name="Thomas B.C."/>
            <person name="Singh A."/>
            <person name="Wilkins M.J."/>
            <person name="Karaoz U."/>
            <person name="Brodie E.L."/>
            <person name="Williams K.H."/>
            <person name="Hubbard S.S."/>
            <person name="Banfield J.F."/>
        </authorList>
    </citation>
    <scope>NUCLEOTIDE SEQUENCE [LARGE SCALE GENOMIC DNA]</scope>
    <source>
        <strain evidence="9">RIFCSPHIGHO2_01_FULL_58_15</strain>
    </source>
</reference>
<dbReference type="InterPro" id="IPR007627">
    <property type="entry name" value="RNA_pol_sigma70_r2"/>
</dbReference>
<dbReference type="InterPro" id="IPR039425">
    <property type="entry name" value="RNA_pol_sigma-70-like"/>
</dbReference>
<evidence type="ECO:0000256" key="4">
    <source>
        <dbReference type="ARBA" id="ARBA00023125"/>
    </source>
</evidence>
<dbReference type="InterPro" id="IPR013249">
    <property type="entry name" value="RNA_pol_sigma70_r4_t2"/>
</dbReference>
<evidence type="ECO:0000256" key="1">
    <source>
        <dbReference type="ARBA" id="ARBA00010641"/>
    </source>
</evidence>
<evidence type="ECO:0000256" key="3">
    <source>
        <dbReference type="ARBA" id="ARBA00023082"/>
    </source>
</evidence>
<evidence type="ECO:0000313" key="8">
    <source>
        <dbReference type="EMBL" id="OHA49850.1"/>
    </source>
</evidence>
<dbReference type="InterPro" id="IPR036388">
    <property type="entry name" value="WH-like_DNA-bd_sf"/>
</dbReference>
<dbReference type="InterPro" id="IPR013324">
    <property type="entry name" value="RNA_pol_sigma_r3/r4-like"/>
</dbReference>
<dbReference type="InterPro" id="IPR014284">
    <property type="entry name" value="RNA_pol_sigma-70_dom"/>
</dbReference>
<evidence type="ECO:0000259" key="6">
    <source>
        <dbReference type="Pfam" id="PF04542"/>
    </source>
</evidence>
<feature type="domain" description="RNA polymerase sigma factor 70 region 4 type 2" evidence="7">
    <location>
        <begin position="112"/>
        <end position="162"/>
    </location>
</feature>
<keyword evidence="4" id="KW-0238">DNA-binding</keyword>
<evidence type="ECO:0008006" key="10">
    <source>
        <dbReference type="Google" id="ProtNLM"/>
    </source>
</evidence>
<dbReference type="InterPro" id="IPR013325">
    <property type="entry name" value="RNA_pol_sigma_r2"/>
</dbReference>
<comment type="caution">
    <text evidence="8">The sequence shown here is derived from an EMBL/GenBank/DDBJ whole genome shotgun (WGS) entry which is preliminary data.</text>
</comment>
<dbReference type="Pfam" id="PF04542">
    <property type="entry name" value="Sigma70_r2"/>
    <property type="match status" value="1"/>
</dbReference>
<dbReference type="STRING" id="1802363.A2682_01420"/>
<protein>
    <recommendedName>
        <fullName evidence="10">RNA polymerase sigma factor</fullName>
    </recommendedName>
</protein>
<dbReference type="GO" id="GO:0003677">
    <property type="term" value="F:DNA binding"/>
    <property type="evidence" value="ECO:0007669"/>
    <property type="project" value="UniProtKB-KW"/>
</dbReference>
<evidence type="ECO:0000313" key="9">
    <source>
        <dbReference type="Proteomes" id="UP000178690"/>
    </source>
</evidence>
<dbReference type="SUPFAM" id="SSF88659">
    <property type="entry name" value="Sigma3 and sigma4 domains of RNA polymerase sigma factors"/>
    <property type="match status" value="1"/>
</dbReference>
<dbReference type="PANTHER" id="PTHR43133:SF52">
    <property type="entry name" value="ECF RNA POLYMERASE SIGMA FACTOR SIGL"/>
    <property type="match status" value="1"/>
</dbReference>
<dbReference type="Gene3D" id="1.10.1740.10">
    <property type="match status" value="1"/>
</dbReference>
<name>A0A1G2PNE9_TERXR</name>
<dbReference type="Pfam" id="PF08281">
    <property type="entry name" value="Sigma70_r4_2"/>
    <property type="match status" value="1"/>
</dbReference>
<dbReference type="NCBIfam" id="TIGR02937">
    <property type="entry name" value="sigma70-ECF"/>
    <property type="match status" value="1"/>
</dbReference>
<dbReference type="EMBL" id="MHST01000003">
    <property type="protein sequence ID" value="OHA49850.1"/>
    <property type="molecule type" value="Genomic_DNA"/>
</dbReference>
<dbReference type="SUPFAM" id="SSF88946">
    <property type="entry name" value="Sigma2 domain of RNA polymerase sigma factors"/>
    <property type="match status" value="1"/>
</dbReference>
<gene>
    <name evidence="8" type="ORF">A2682_01420</name>
</gene>
<accession>A0A1G2PNE9</accession>
<dbReference type="PANTHER" id="PTHR43133">
    <property type="entry name" value="RNA POLYMERASE ECF-TYPE SIGMA FACTO"/>
    <property type="match status" value="1"/>
</dbReference>
<proteinExistence type="inferred from homology"/>
<organism evidence="8 9">
    <name type="scientific">Terrybacteria sp. (strain RIFCSPHIGHO2_01_FULL_58_15)</name>
    <dbReference type="NCBI Taxonomy" id="1802363"/>
    <lineage>
        <taxon>Bacteria</taxon>
        <taxon>Candidatus Terryibacteriota</taxon>
    </lineage>
</organism>
<dbReference type="GO" id="GO:0016987">
    <property type="term" value="F:sigma factor activity"/>
    <property type="evidence" value="ECO:0007669"/>
    <property type="project" value="UniProtKB-KW"/>
</dbReference>